<keyword evidence="7 9" id="KW-0503">Monooxygenase</keyword>
<dbReference type="Proteomes" id="UP001150942">
    <property type="component" value="Unassembled WGS sequence"/>
</dbReference>
<dbReference type="PRINTS" id="PR00463">
    <property type="entry name" value="EP450I"/>
</dbReference>
<dbReference type="Gene3D" id="1.10.630.10">
    <property type="entry name" value="Cytochrome P450"/>
    <property type="match status" value="1"/>
</dbReference>
<dbReference type="GO" id="GO:0043386">
    <property type="term" value="P:mycotoxin biosynthetic process"/>
    <property type="evidence" value="ECO:0007669"/>
    <property type="project" value="UniProtKB-ARBA"/>
</dbReference>
<evidence type="ECO:0000313" key="12">
    <source>
        <dbReference type="Proteomes" id="UP001150942"/>
    </source>
</evidence>
<evidence type="ECO:0000256" key="1">
    <source>
        <dbReference type="ARBA" id="ARBA00001971"/>
    </source>
</evidence>
<dbReference type="PROSITE" id="PS00086">
    <property type="entry name" value="CYTOCHROME_P450"/>
    <property type="match status" value="1"/>
</dbReference>
<feature type="binding site" description="axial binding residue" evidence="8">
    <location>
        <position position="422"/>
    </location>
    <ligand>
        <name>heme</name>
        <dbReference type="ChEBI" id="CHEBI:30413"/>
    </ligand>
    <ligandPart>
        <name>Fe</name>
        <dbReference type="ChEBI" id="CHEBI:18248"/>
    </ligandPart>
</feature>
<comment type="caution">
    <text evidence="11">The sequence shown here is derived from an EMBL/GenBank/DDBJ whole genome shotgun (WGS) entry which is preliminary data.</text>
</comment>
<keyword evidence="3 8" id="KW-0349">Heme</keyword>
<evidence type="ECO:0000256" key="3">
    <source>
        <dbReference type="ARBA" id="ARBA00022617"/>
    </source>
</evidence>
<sequence>MAGSFAQEAYPALYSLLIIPILVFVLNVCLFQAIGALALHGIYNVIFHPLRDYPATQLVWIYYRLTGQLVWKSIELHDKYGSVVRVAPNHLSYTTETAWKTIYGLRTVEMEKNCHAGFSRPGLKGAHGILSADKSNHARLRRILAPALSDKFVKYHDATIVKYVNLLVEKLHARCNQIPVDMNKYFEWTTMDLIGDLICGQPEGALQRENGGRWLEILTQLIQSQVWIQALETYNMVGWREYLLPKFRVQAAFENFKIINAKFEKRLANSTDRRDMLSYMISGKDNMTPMEMRLNAATIIGAGTGTTATWLSTAIHSLTTNPEVYQKLAKKIRTEFSTNSEITSDRAAQLPYLAALRTHCPSPSSTGRFVPPGGGIIDRRFVPAGTTVGVHQWLPAARESASPFANDNLAVVNPFSYGPRTCLGIKLTTAETRMILAKLFWHFDVEIMPESEEWTDRQKGTVAWHRTPLMCERRDKIL</sequence>
<dbReference type="PANTHER" id="PTHR24305:SF29">
    <property type="entry name" value="BENZOATE-PARA-HYDROXYLASE"/>
    <property type="match status" value="1"/>
</dbReference>
<keyword evidence="12" id="KW-1185">Reference proteome</keyword>
<dbReference type="EMBL" id="JAPQKQ010000005">
    <property type="protein sequence ID" value="KAJ5195942.1"/>
    <property type="molecule type" value="Genomic_DNA"/>
</dbReference>
<evidence type="ECO:0000256" key="4">
    <source>
        <dbReference type="ARBA" id="ARBA00022723"/>
    </source>
</evidence>
<dbReference type="Pfam" id="PF00067">
    <property type="entry name" value="p450"/>
    <property type="match status" value="1"/>
</dbReference>
<dbReference type="InterPro" id="IPR017972">
    <property type="entry name" value="Cyt_P450_CS"/>
</dbReference>
<dbReference type="PANTHER" id="PTHR24305">
    <property type="entry name" value="CYTOCHROME P450"/>
    <property type="match status" value="1"/>
</dbReference>
<comment type="similarity">
    <text evidence="2 9">Belongs to the cytochrome P450 family.</text>
</comment>
<keyword evidence="4 8" id="KW-0479">Metal-binding</keyword>
<keyword evidence="5 9" id="KW-0560">Oxidoreductase</keyword>
<dbReference type="GO" id="GO:0020037">
    <property type="term" value="F:heme binding"/>
    <property type="evidence" value="ECO:0007669"/>
    <property type="project" value="InterPro"/>
</dbReference>
<accession>A0A9W9JH87</accession>
<keyword evidence="10" id="KW-0812">Transmembrane</keyword>
<evidence type="ECO:0000256" key="5">
    <source>
        <dbReference type="ARBA" id="ARBA00023002"/>
    </source>
</evidence>
<reference evidence="11" key="1">
    <citation type="submission" date="2022-11" db="EMBL/GenBank/DDBJ databases">
        <authorList>
            <person name="Petersen C."/>
        </authorList>
    </citation>
    <scope>NUCLEOTIDE SEQUENCE</scope>
    <source>
        <strain evidence="11">IBT 20477</strain>
    </source>
</reference>
<protein>
    <recommendedName>
        <fullName evidence="13">Cytochrome P450</fullName>
    </recommendedName>
</protein>
<comment type="cofactor">
    <cofactor evidence="1 8">
        <name>heme</name>
        <dbReference type="ChEBI" id="CHEBI:30413"/>
    </cofactor>
</comment>
<evidence type="ECO:0000256" key="8">
    <source>
        <dbReference type="PIRSR" id="PIRSR602401-1"/>
    </source>
</evidence>
<dbReference type="CDD" id="cd11058">
    <property type="entry name" value="CYP60B-like"/>
    <property type="match status" value="1"/>
</dbReference>
<evidence type="ECO:0000313" key="11">
    <source>
        <dbReference type="EMBL" id="KAJ5195942.1"/>
    </source>
</evidence>
<dbReference type="InterPro" id="IPR036396">
    <property type="entry name" value="Cyt_P450_sf"/>
</dbReference>
<keyword evidence="10" id="KW-0472">Membrane</keyword>
<dbReference type="GO" id="GO:0016705">
    <property type="term" value="F:oxidoreductase activity, acting on paired donors, with incorporation or reduction of molecular oxygen"/>
    <property type="evidence" value="ECO:0007669"/>
    <property type="project" value="InterPro"/>
</dbReference>
<dbReference type="InterPro" id="IPR001128">
    <property type="entry name" value="Cyt_P450"/>
</dbReference>
<dbReference type="SUPFAM" id="SSF48264">
    <property type="entry name" value="Cytochrome P450"/>
    <property type="match status" value="1"/>
</dbReference>
<dbReference type="GO" id="GO:0005506">
    <property type="term" value="F:iron ion binding"/>
    <property type="evidence" value="ECO:0007669"/>
    <property type="project" value="InterPro"/>
</dbReference>
<evidence type="ECO:0008006" key="13">
    <source>
        <dbReference type="Google" id="ProtNLM"/>
    </source>
</evidence>
<gene>
    <name evidence="11" type="ORF">N7449_006421</name>
</gene>
<dbReference type="GO" id="GO:0004497">
    <property type="term" value="F:monooxygenase activity"/>
    <property type="evidence" value="ECO:0007669"/>
    <property type="project" value="UniProtKB-KW"/>
</dbReference>
<dbReference type="InterPro" id="IPR002401">
    <property type="entry name" value="Cyt_P450_E_grp-I"/>
</dbReference>
<evidence type="ECO:0000256" key="6">
    <source>
        <dbReference type="ARBA" id="ARBA00023004"/>
    </source>
</evidence>
<feature type="transmembrane region" description="Helical" evidence="10">
    <location>
        <begin position="12"/>
        <end position="43"/>
    </location>
</feature>
<proteinExistence type="inferred from homology"/>
<organism evidence="11 12">
    <name type="scientific">Penicillium cf. viridicatum</name>
    <dbReference type="NCBI Taxonomy" id="2972119"/>
    <lineage>
        <taxon>Eukaryota</taxon>
        <taxon>Fungi</taxon>
        <taxon>Dikarya</taxon>
        <taxon>Ascomycota</taxon>
        <taxon>Pezizomycotina</taxon>
        <taxon>Eurotiomycetes</taxon>
        <taxon>Eurotiomycetidae</taxon>
        <taxon>Eurotiales</taxon>
        <taxon>Aspergillaceae</taxon>
        <taxon>Penicillium</taxon>
    </lineage>
</organism>
<dbReference type="OrthoDB" id="1470350at2759"/>
<keyword evidence="6 8" id="KW-0408">Iron</keyword>
<dbReference type="InterPro" id="IPR050121">
    <property type="entry name" value="Cytochrome_P450_monoxygenase"/>
</dbReference>
<keyword evidence="10" id="KW-1133">Transmembrane helix</keyword>
<evidence type="ECO:0000256" key="7">
    <source>
        <dbReference type="ARBA" id="ARBA00023033"/>
    </source>
</evidence>
<evidence type="ECO:0000256" key="9">
    <source>
        <dbReference type="RuleBase" id="RU000461"/>
    </source>
</evidence>
<dbReference type="AlphaFoldDB" id="A0A9W9JH87"/>
<reference evidence="11" key="2">
    <citation type="journal article" date="2023" name="IMA Fungus">
        <title>Comparative genomic study of the Penicillium genus elucidates a diverse pangenome and 15 lateral gene transfer events.</title>
        <authorList>
            <person name="Petersen C."/>
            <person name="Sorensen T."/>
            <person name="Nielsen M.R."/>
            <person name="Sondergaard T.E."/>
            <person name="Sorensen J.L."/>
            <person name="Fitzpatrick D.A."/>
            <person name="Frisvad J.C."/>
            <person name="Nielsen K.L."/>
        </authorList>
    </citation>
    <scope>NUCLEOTIDE SEQUENCE</scope>
    <source>
        <strain evidence="11">IBT 20477</strain>
    </source>
</reference>
<evidence type="ECO:0000256" key="10">
    <source>
        <dbReference type="SAM" id="Phobius"/>
    </source>
</evidence>
<name>A0A9W9JH87_9EURO</name>
<evidence type="ECO:0000256" key="2">
    <source>
        <dbReference type="ARBA" id="ARBA00010617"/>
    </source>
</evidence>